<keyword evidence="5 7" id="KW-1133">Transmembrane helix</keyword>
<evidence type="ECO:0000313" key="9">
    <source>
        <dbReference type="EMBL" id="MCH7324001.1"/>
    </source>
</evidence>
<feature type="transmembrane region" description="Helical" evidence="7">
    <location>
        <begin position="43"/>
        <end position="60"/>
    </location>
</feature>
<feature type="domain" description="Major facilitator superfamily (MFS) profile" evidence="8">
    <location>
        <begin position="6"/>
        <end position="390"/>
    </location>
</feature>
<evidence type="ECO:0000256" key="3">
    <source>
        <dbReference type="ARBA" id="ARBA00022475"/>
    </source>
</evidence>
<dbReference type="RefSeq" id="WP_241371159.1">
    <property type="nucleotide sequence ID" value="NZ_JAKZFC010000014.1"/>
</dbReference>
<evidence type="ECO:0000256" key="2">
    <source>
        <dbReference type="ARBA" id="ARBA00022448"/>
    </source>
</evidence>
<feature type="transmembrane region" description="Helical" evidence="7">
    <location>
        <begin position="72"/>
        <end position="93"/>
    </location>
</feature>
<keyword evidence="10" id="KW-1185">Reference proteome</keyword>
<comment type="subcellular location">
    <subcellularLocation>
        <location evidence="1">Cell membrane</location>
        <topology evidence="1">Multi-pass membrane protein</topology>
    </subcellularLocation>
</comment>
<dbReference type="PANTHER" id="PTHR23513">
    <property type="entry name" value="INTEGRAL MEMBRANE EFFLUX PROTEIN-RELATED"/>
    <property type="match status" value="1"/>
</dbReference>
<dbReference type="SUPFAM" id="SSF103473">
    <property type="entry name" value="MFS general substrate transporter"/>
    <property type="match status" value="1"/>
</dbReference>
<dbReference type="InterPro" id="IPR036259">
    <property type="entry name" value="MFS_trans_sf"/>
</dbReference>
<dbReference type="Gene3D" id="1.20.1250.20">
    <property type="entry name" value="MFS general substrate transporter like domains"/>
    <property type="match status" value="1"/>
</dbReference>
<evidence type="ECO:0000256" key="4">
    <source>
        <dbReference type="ARBA" id="ARBA00022692"/>
    </source>
</evidence>
<dbReference type="PANTHER" id="PTHR23513:SF6">
    <property type="entry name" value="MAJOR FACILITATOR SUPERFAMILY ASSOCIATED DOMAIN-CONTAINING PROTEIN"/>
    <property type="match status" value="1"/>
</dbReference>
<dbReference type="Proteomes" id="UP001316087">
    <property type="component" value="Unassembled WGS sequence"/>
</dbReference>
<feature type="transmembrane region" description="Helical" evidence="7">
    <location>
        <begin position="211"/>
        <end position="235"/>
    </location>
</feature>
<evidence type="ECO:0000256" key="5">
    <source>
        <dbReference type="ARBA" id="ARBA00022989"/>
    </source>
</evidence>
<feature type="transmembrane region" description="Helical" evidence="7">
    <location>
        <begin position="99"/>
        <end position="121"/>
    </location>
</feature>
<keyword evidence="6 7" id="KW-0472">Membrane</keyword>
<feature type="transmembrane region" description="Helical" evidence="7">
    <location>
        <begin position="7"/>
        <end position="31"/>
    </location>
</feature>
<feature type="transmembrane region" description="Helical" evidence="7">
    <location>
        <begin position="304"/>
        <end position="324"/>
    </location>
</feature>
<evidence type="ECO:0000256" key="6">
    <source>
        <dbReference type="ARBA" id="ARBA00023136"/>
    </source>
</evidence>
<comment type="caution">
    <text evidence="9">The sequence shown here is derived from an EMBL/GenBank/DDBJ whole genome shotgun (WGS) entry which is preliminary data.</text>
</comment>
<evidence type="ECO:0000256" key="1">
    <source>
        <dbReference type="ARBA" id="ARBA00004651"/>
    </source>
</evidence>
<evidence type="ECO:0000256" key="7">
    <source>
        <dbReference type="SAM" id="Phobius"/>
    </source>
</evidence>
<evidence type="ECO:0000313" key="10">
    <source>
        <dbReference type="Proteomes" id="UP001316087"/>
    </source>
</evidence>
<sequence>MWRNRNVWIVLIGEFVVGLGLWAGIIGNLAFMTEFVASDFHKSVILAIGMLAGVIVAPLAGKIIDASSKKKVLIGSSIARVITVFVMFAAIAFDSVLLMIVFLILLQIAATFFMPAIQSIIPKIVDKKDLLSLNGWHMNARTLSRIVGAASAGLFVAYVDLIWLYVVSLIMYAVVLVTLFFLHIDESIVESKTQKKESSSFKEVLPVLKQYPVVLVTLVLIVVPILFLGSFNLMIMKIAQMHDSTSISGLLYTVEGVGFMLGAIAVKYLGIRMKTGTMMFSLALLIGVLQSLLFFSTIEIMNVVIFAVFGFAVGCFFPTTMTIFQKQMPAEYHGRFFAFRNMIDQTLFQLVLLSTGALLDWFGLPITGLAFGLFSLMLTIFFMLYLKSKKYSLAFE</sequence>
<feature type="transmembrane region" description="Helical" evidence="7">
    <location>
        <begin position="247"/>
        <end position="266"/>
    </location>
</feature>
<reference evidence="9 10" key="1">
    <citation type="submission" date="2022-03" db="EMBL/GenBank/DDBJ databases">
        <authorList>
            <person name="Jo J.-H."/>
            <person name="Im W.-T."/>
        </authorList>
    </citation>
    <scope>NUCLEOTIDE SEQUENCE [LARGE SCALE GENOMIC DNA]</scope>
    <source>
        <strain evidence="9 10">MA9</strain>
    </source>
</reference>
<feature type="transmembrane region" description="Helical" evidence="7">
    <location>
        <begin position="278"/>
        <end position="298"/>
    </location>
</feature>
<proteinExistence type="predicted"/>
<feature type="transmembrane region" description="Helical" evidence="7">
    <location>
        <begin position="369"/>
        <end position="386"/>
    </location>
</feature>
<keyword evidence="4 7" id="KW-0812">Transmembrane</keyword>
<feature type="transmembrane region" description="Helical" evidence="7">
    <location>
        <begin position="165"/>
        <end position="184"/>
    </location>
</feature>
<dbReference type="InterPro" id="IPR022324">
    <property type="entry name" value="Bacilysin_exporter_BacE_put"/>
</dbReference>
<dbReference type="PROSITE" id="PS50850">
    <property type="entry name" value="MFS"/>
    <property type="match status" value="1"/>
</dbReference>
<gene>
    <name evidence="9" type="ORF">LZ480_19235</name>
</gene>
<keyword evidence="3" id="KW-1003">Cell membrane</keyword>
<organism evidence="9 10">
    <name type="scientific">Solibacillus palustris</name>
    <dbReference type="NCBI Taxonomy" id="2908203"/>
    <lineage>
        <taxon>Bacteria</taxon>
        <taxon>Bacillati</taxon>
        <taxon>Bacillota</taxon>
        <taxon>Bacilli</taxon>
        <taxon>Bacillales</taxon>
        <taxon>Caryophanaceae</taxon>
        <taxon>Solibacillus</taxon>
    </lineage>
</organism>
<evidence type="ECO:0000259" key="8">
    <source>
        <dbReference type="PROSITE" id="PS50850"/>
    </source>
</evidence>
<dbReference type="InterPro" id="IPR011701">
    <property type="entry name" value="MFS"/>
</dbReference>
<dbReference type="Pfam" id="PF07690">
    <property type="entry name" value="MFS_1"/>
    <property type="match status" value="1"/>
</dbReference>
<accession>A0ABS9UI30</accession>
<keyword evidence="2" id="KW-0813">Transport</keyword>
<dbReference type="PRINTS" id="PR01988">
    <property type="entry name" value="EXPORTERBACE"/>
</dbReference>
<dbReference type="InterPro" id="IPR020846">
    <property type="entry name" value="MFS_dom"/>
</dbReference>
<name>A0ABS9UI30_9BACL</name>
<protein>
    <submittedName>
        <fullName evidence="9">MFS transporter</fullName>
    </submittedName>
</protein>
<dbReference type="CDD" id="cd06173">
    <property type="entry name" value="MFS_MefA_like"/>
    <property type="match status" value="1"/>
</dbReference>
<dbReference type="EMBL" id="JAKZFC010000014">
    <property type="protein sequence ID" value="MCH7324001.1"/>
    <property type="molecule type" value="Genomic_DNA"/>
</dbReference>